<dbReference type="SUPFAM" id="SSF48371">
    <property type="entry name" value="ARM repeat"/>
    <property type="match status" value="1"/>
</dbReference>
<organism evidence="1 2">
    <name type="scientific">Lymnaea stagnalis</name>
    <name type="common">Great pond snail</name>
    <name type="synonym">Helix stagnalis</name>
    <dbReference type="NCBI Taxonomy" id="6523"/>
    <lineage>
        <taxon>Eukaryota</taxon>
        <taxon>Metazoa</taxon>
        <taxon>Spiralia</taxon>
        <taxon>Lophotrochozoa</taxon>
        <taxon>Mollusca</taxon>
        <taxon>Gastropoda</taxon>
        <taxon>Heterobranchia</taxon>
        <taxon>Euthyneura</taxon>
        <taxon>Panpulmonata</taxon>
        <taxon>Hygrophila</taxon>
        <taxon>Lymnaeoidea</taxon>
        <taxon>Lymnaeidae</taxon>
        <taxon>Lymnaea</taxon>
    </lineage>
</organism>
<dbReference type="GO" id="GO:0006974">
    <property type="term" value="P:DNA damage response"/>
    <property type="evidence" value="ECO:0007669"/>
    <property type="project" value="InterPro"/>
</dbReference>
<evidence type="ECO:0000313" key="2">
    <source>
        <dbReference type="Proteomes" id="UP001497497"/>
    </source>
</evidence>
<accession>A0AAV2HWM2</accession>
<comment type="caution">
    <text evidence="1">The sequence shown here is derived from an EMBL/GenBank/DDBJ whole genome shotgun (WGS) entry which is preliminary data.</text>
</comment>
<dbReference type="Proteomes" id="UP001497497">
    <property type="component" value="Unassembled WGS sequence"/>
</dbReference>
<protein>
    <submittedName>
        <fullName evidence="1">Uncharacterized protein</fullName>
    </submittedName>
</protein>
<dbReference type="InterPro" id="IPR016024">
    <property type="entry name" value="ARM-type_fold"/>
</dbReference>
<proteinExistence type="predicted"/>
<evidence type="ECO:0000313" key="1">
    <source>
        <dbReference type="EMBL" id="CAL1538511.1"/>
    </source>
</evidence>
<keyword evidence="2" id="KW-1185">Reference proteome</keyword>
<dbReference type="AlphaFoldDB" id="A0AAV2HWM2"/>
<name>A0AAV2HWM2_LYMST</name>
<dbReference type="PANTHER" id="PTHR37079">
    <property type="entry name" value="SERINE/THREONINE-PROTEIN KINASE ATM"/>
    <property type="match status" value="1"/>
</dbReference>
<reference evidence="1 2" key="1">
    <citation type="submission" date="2024-04" db="EMBL/GenBank/DDBJ databases">
        <authorList>
            <consortium name="Genoscope - CEA"/>
            <person name="William W."/>
        </authorList>
    </citation>
    <scope>NUCLEOTIDE SEQUENCE [LARGE SCALE GENOMIC DNA]</scope>
</reference>
<sequence>ELPSGLGGGWASVIRDIINRLLIIIRNRAAESQTWLSPSYEEEAVLTCLGTLHNVVTNGLTICPDEMVNYIQQIVDAVASIAEKSSSISQKSVLLLTDVIKSGVDCPELKQVLGKLNPLPPTPGLETVKLLVDRLSGPGNDTLENQFKSFLEVCVFMADVQSQGLALRLKKLTTYIINNQKELKSMAASDTGLTCLRKVIDELVKLVTSPCSQVMSAAAACLGAIGPLDLQCLSLPHSPEGASYAMAIQAYRGHKFEKYCWVFHALDSCLMEQNLKIVKMAGHILQTILATPLGEHFEADYSKRLKDKSFLFYYLHPFKRTNTVKGNMGPPTNTTIKLKDDFSAIDSAELWLGSQTNFSHKDWIQDLTSELLKAGLIQDEIMNKIQPMCA</sequence>
<feature type="non-terminal residue" evidence="1">
    <location>
        <position position="390"/>
    </location>
</feature>
<dbReference type="PANTHER" id="PTHR37079:SF4">
    <property type="entry name" value="SERINE_THREONINE-PROTEIN KINASE ATM"/>
    <property type="match status" value="1"/>
</dbReference>
<dbReference type="GO" id="GO:0004674">
    <property type="term" value="F:protein serine/threonine kinase activity"/>
    <property type="evidence" value="ECO:0007669"/>
    <property type="project" value="InterPro"/>
</dbReference>
<feature type="non-terminal residue" evidence="1">
    <location>
        <position position="1"/>
    </location>
</feature>
<dbReference type="InterPro" id="IPR038980">
    <property type="entry name" value="ATM_plant"/>
</dbReference>
<gene>
    <name evidence="1" type="ORF">GSLYS_00012332001</name>
</gene>
<dbReference type="EMBL" id="CAXITT010000301">
    <property type="protein sequence ID" value="CAL1538511.1"/>
    <property type="molecule type" value="Genomic_DNA"/>
</dbReference>